<dbReference type="GO" id="GO:0016740">
    <property type="term" value="F:transferase activity"/>
    <property type="evidence" value="ECO:0007669"/>
    <property type="project" value="UniProtKB-KW"/>
</dbReference>
<keyword evidence="2" id="KW-0812">Transmembrane</keyword>
<sequence length="746" mass="82003">MAARRPPAPHPPVRRVRPRDDRNRGPETMNTTVVICAYTQRRWDDVTAALAAVEAQTVPAGEVILVIDHNPELQQRAAAEFTGVLVVANSGRRGLSGARNTAIELAKGDVLVFLDDDAVPERDWLEELLAGYEDPRVLAVGGAARPAWPDGERSPLLPAGGGDGELDWVVGCTYTGQPRTEEPVRNLMGCNMSFRREAFQLAGLFTEDLGRVGRTPLGCEETELCIRLRQASPGALILFRPSAVVRHRVTPDRLTWGYLRRRGWGEGISKALVSRSVGADAALSTERDYLRRIIPAAMLREFAKLVRGKGFSGLLALFVVVGATAAGYLRGKLSRHRLRIRVSTPKLVHGPIHVATVDIRDLPARLTVPPRAVGHYRAAQVLVRDGERTLDVMLLPVRHGVVQLDVLAAGTPVVARETGFERPLISVVIPTAHRKAQAVESVRAALAAGYPGELEILVVDNFPPQEAGDDWLRGEVERLGARYLVEPRKGVSVARNTGAVASTGDFIAFLDENISVEPGWFDAVAEEFVTDPDLGCVTAMVLPASLETDAEVLFERLKGYSHTVHRQRLDRETVREDPLYPLSMARYGPGSCTTWRRTTFESLRGFDPLLGAGTPSMAGEDLDLFVRLARAGGTVVYTPHAVARHTHRADWLELREQMRGYGVGLAAMLLLSIARRPIGVFSILRHFPRGLARLAARTPELPLSDRAARSRLRQLRRDERYGLLGGPLALAKAWKRHRVDARSRPR</sequence>
<feature type="compositionally biased region" description="Pro residues" evidence="1">
    <location>
        <begin position="1"/>
        <end position="11"/>
    </location>
</feature>
<accession>A0A6N7Z8U5</accession>
<dbReference type="PANTHER" id="PTHR43685:SF3">
    <property type="entry name" value="SLR2126 PROTEIN"/>
    <property type="match status" value="1"/>
</dbReference>
<dbReference type="Pfam" id="PF13641">
    <property type="entry name" value="Glyco_tranf_2_3"/>
    <property type="match status" value="1"/>
</dbReference>
<dbReference type="SUPFAM" id="SSF53448">
    <property type="entry name" value="Nucleotide-diphospho-sugar transferases"/>
    <property type="match status" value="2"/>
</dbReference>
<dbReference type="InterPro" id="IPR050834">
    <property type="entry name" value="Glycosyltransf_2"/>
</dbReference>
<evidence type="ECO:0000313" key="4">
    <source>
        <dbReference type="EMBL" id="MTD57126.1"/>
    </source>
</evidence>
<dbReference type="OrthoDB" id="153025at2"/>
<feature type="region of interest" description="Disordered" evidence="1">
    <location>
        <begin position="1"/>
        <end position="28"/>
    </location>
</feature>
<keyword evidence="5" id="KW-1185">Reference proteome</keyword>
<dbReference type="EMBL" id="WMBA01000043">
    <property type="protein sequence ID" value="MTD57126.1"/>
    <property type="molecule type" value="Genomic_DNA"/>
</dbReference>
<keyword evidence="4" id="KW-0808">Transferase</keyword>
<dbReference type="PANTHER" id="PTHR43685">
    <property type="entry name" value="GLYCOSYLTRANSFERASE"/>
    <property type="match status" value="1"/>
</dbReference>
<proteinExistence type="predicted"/>
<evidence type="ECO:0000256" key="2">
    <source>
        <dbReference type="SAM" id="Phobius"/>
    </source>
</evidence>
<organism evidence="4 5">
    <name type="scientific">Amycolatopsis pithecellobii</name>
    <dbReference type="NCBI Taxonomy" id="664692"/>
    <lineage>
        <taxon>Bacteria</taxon>
        <taxon>Bacillati</taxon>
        <taxon>Actinomycetota</taxon>
        <taxon>Actinomycetes</taxon>
        <taxon>Pseudonocardiales</taxon>
        <taxon>Pseudonocardiaceae</taxon>
        <taxon>Amycolatopsis</taxon>
    </lineage>
</organism>
<protein>
    <submittedName>
        <fullName evidence="4">Glycosyltransferase</fullName>
    </submittedName>
</protein>
<evidence type="ECO:0000256" key="1">
    <source>
        <dbReference type="SAM" id="MobiDB-lite"/>
    </source>
</evidence>
<reference evidence="4 5" key="1">
    <citation type="submission" date="2019-11" db="EMBL/GenBank/DDBJ databases">
        <title>Draft genome of Amycolatopsis RM579.</title>
        <authorList>
            <person name="Duangmal K."/>
            <person name="Mingma R."/>
        </authorList>
    </citation>
    <scope>NUCLEOTIDE SEQUENCE [LARGE SCALE GENOMIC DNA]</scope>
    <source>
        <strain evidence="4 5">RM579</strain>
    </source>
</reference>
<name>A0A6N7Z8U5_9PSEU</name>
<comment type="caution">
    <text evidence="4">The sequence shown here is derived from an EMBL/GenBank/DDBJ whole genome shotgun (WGS) entry which is preliminary data.</text>
</comment>
<feature type="domain" description="Glycosyltransferase 2-like" evidence="3">
    <location>
        <begin position="32"/>
        <end position="199"/>
    </location>
</feature>
<dbReference type="Pfam" id="PF00535">
    <property type="entry name" value="Glycos_transf_2"/>
    <property type="match status" value="1"/>
</dbReference>
<keyword evidence="2" id="KW-1133">Transmembrane helix</keyword>
<dbReference type="Gene3D" id="3.90.550.10">
    <property type="entry name" value="Spore Coat Polysaccharide Biosynthesis Protein SpsA, Chain A"/>
    <property type="match status" value="2"/>
</dbReference>
<evidence type="ECO:0000259" key="3">
    <source>
        <dbReference type="Pfam" id="PF00535"/>
    </source>
</evidence>
<dbReference type="AlphaFoldDB" id="A0A6N7Z8U5"/>
<gene>
    <name evidence="4" type="ORF">GKO32_24565</name>
</gene>
<dbReference type="InterPro" id="IPR001173">
    <property type="entry name" value="Glyco_trans_2-like"/>
</dbReference>
<feature type="transmembrane region" description="Helical" evidence="2">
    <location>
        <begin position="310"/>
        <end position="329"/>
    </location>
</feature>
<dbReference type="InterPro" id="IPR029044">
    <property type="entry name" value="Nucleotide-diphossugar_trans"/>
</dbReference>
<keyword evidence="2" id="KW-0472">Membrane</keyword>
<dbReference type="Proteomes" id="UP000440096">
    <property type="component" value="Unassembled WGS sequence"/>
</dbReference>
<evidence type="ECO:0000313" key="5">
    <source>
        <dbReference type="Proteomes" id="UP000440096"/>
    </source>
</evidence>